<feature type="transmembrane region" description="Helical" evidence="6">
    <location>
        <begin position="220"/>
        <end position="237"/>
    </location>
</feature>
<dbReference type="InterPro" id="IPR036163">
    <property type="entry name" value="HMA_dom_sf"/>
</dbReference>
<dbReference type="AlphaFoldDB" id="A0A3N4N2K0"/>
<dbReference type="PANTHER" id="PTHR11562">
    <property type="entry name" value="CATION EFFLUX PROTEIN/ ZINC TRANSPORTER"/>
    <property type="match status" value="1"/>
</dbReference>
<feature type="transmembrane region" description="Helical" evidence="6">
    <location>
        <begin position="88"/>
        <end position="110"/>
    </location>
</feature>
<dbReference type="Pfam" id="PF01545">
    <property type="entry name" value="Cation_efflux"/>
    <property type="match status" value="1"/>
</dbReference>
<keyword evidence="3" id="KW-0813">Transport</keyword>
<dbReference type="GO" id="GO:0046872">
    <property type="term" value="F:metal ion binding"/>
    <property type="evidence" value="ECO:0007669"/>
    <property type="project" value="InterPro"/>
</dbReference>
<evidence type="ECO:0000259" key="7">
    <source>
        <dbReference type="Pfam" id="PF01545"/>
    </source>
</evidence>
<feature type="transmembrane region" description="Helical" evidence="6">
    <location>
        <begin position="243"/>
        <end position="261"/>
    </location>
</feature>
<dbReference type="InterPro" id="IPR050681">
    <property type="entry name" value="CDF/SLC30A"/>
</dbReference>
<sequence>MQKSVFHISKMDCPSEEQMIRMKLSAIEGIHALEFDVPNRRMTAYHHGSADEILQALVPLNFISCLESSGLSIGQLADNAQDHKERNLLWQVLAINLFFFVFESVSGWLAGSMGLLADSLDMLADSLVYGMALLAVGTTVARKKLTARAAGYLQLVLAIWGFSEVVLRFFGWEDMPDAGLMIGVSLLALAGNALCLYLLQKSKSREAHMQASMIFTSNDVIMNLGVIAAGILTLLTHSAYPDLIIGLIVFGLVARGSVKILQLAKQ</sequence>
<organism evidence="8 9">
    <name type="scientific">Neisseria weixii</name>
    <dbReference type="NCBI Taxonomy" id="1853276"/>
    <lineage>
        <taxon>Bacteria</taxon>
        <taxon>Pseudomonadati</taxon>
        <taxon>Pseudomonadota</taxon>
        <taxon>Betaproteobacteria</taxon>
        <taxon>Neisseriales</taxon>
        <taxon>Neisseriaceae</taxon>
        <taxon>Neisseria</taxon>
    </lineage>
</organism>
<protein>
    <submittedName>
        <fullName evidence="8">Cation transporter</fullName>
    </submittedName>
</protein>
<evidence type="ECO:0000256" key="4">
    <source>
        <dbReference type="ARBA" id="ARBA00022989"/>
    </source>
</evidence>
<dbReference type="PANTHER" id="PTHR11562:SF17">
    <property type="entry name" value="RE54080P-RELATED"/>
    <property type="match status" value="1"/>
</dbReference>
<evidence type="ECO:0000256" key="3">
    <source>
        <dbReference type="ARBA" id="ARBA00022906"/>
    </source>
</evidence>
<evidence type="ECO:0000256" key="5">
    <source>
        <dbReference type="ARBA" id="ARBA00023136"/>
    </source>
</evidence>
<evidence type="ECO:0000256" key="2">
    <source>
        <dbReference type="ARBA" id="ARBA00022692"/>
    </source>
</evidence>
<dbReference type="RefSeq" id="WP_123803907.1">
    <property type="nucleotide sequence ID" value="NZ_RPFL01000006.1"/>
</dbReference>
<keyword evidence="4 6" id="KW-1133">Transmembrane helix</keyword>
<dbReference type="GO" id="GO:0005886">
    <property type="term" value="C:plasma membrane"/>
    <property type="evidence" value="ECO:0007669"/>
    <property type="project" value="TreeGrafter"/>
</dbReference>
<evidence type="ECO:0000256" key="1">
    <source>
        <dbReference type="ARBA" id="ARBA00004141"/>
    </source>
</evidence>
<dbReference type="OrthoDB" id="9799649at2"/>
<keyword evidence="2 6" id="KW-0812">Transmembrane</keyword>
<comment type="subcellular location">
    <subcellularLocation>
        <location evidence="1">Membrane</location>
        <topology evidence="1">Multi-pass membrane protein</topology>
    </subcellularLocation>
</comment>
<gene>
    <name evidence="8" type="ORF">EGK74_03560</name>
</gene>
<keyword evidence="3" id="KW-0406">Ion transport</keyword>
<dbReference type="Gene3D" id="1.20.1510.10">
    <property type="entry name" value="Cation efflux protein transmembrane domain"/>
    <property type="match status" value="1"/>
</dbReference>
<dbReference type="EMBL" id="RPFL01000006">
    <property type="protein sequence ID" value="RPD89535.1"/>
    <property type="molecule type" value="Genomic_DNA"/>
</dbReference>
<dbReference type="InterPro" id="IPR058533">
    <property type="entry name" value="Cation_efflux_TM"/>
</dbReference>
<evidence type="ECO:0000256" key="6">
    <source>
        <dbReference type="SAM" id="Phobius"/>
    </source>
</evidence>
<reference evidence="8 9" key="1">
    <citation type="submission" date="2018-11" db="EMBL/GenBank/DDBJ databases">
        <title>Neisseria weixii sp. nov. isolated from the rectal contents of plateau pika (Ochotona cruzoniae).</title>
        <authorList>
            <person name="Zhang G."/>
        </authorList>
    </citation>
    <scope>NUCLEOTIDE SEQUENCE [LARGE SCALE GENOMIC DNA]</scope>
    <source>
        <strain evidence="8 9">10009</strain>
    </source>
</reference>
<dbReference type="GO" id="GO:0005385">
    <property type="term" value="F:zinc ion transmembrane transporter activity"/>
    <property type="evidence" value="ECO:0007669"/>
    <property type="project" value="TreeGrafter"/>
</dbReference>
<name>A0A3N4N2K0_9NEIS</name>
<feature type="transmembrane region" description="Helical" evidence="6">
    <location>
        <begin position="178"/>
        <end position="199"/>
    </location>
</feature>
<feature type="transmembrane region" description="Helical" evidence="6">
    <location>
        <begin position="152"/>
        <end position="172"/>
    </location>
</feature>
<feature type="domain" description="Cation efflux protein transmembrane" evidence="7">
    <location>
        <begin position="92"/>
        <end position="260"/>
    </location>
</feature>
<dbReference type="SUPFAM" id="SSF55008">
    <property type="entry name" value="HMA, heavy metal-associated domain"/>
    <property type="match status" value="1"/>
</dbReference>
<dbReference type="Proteomes" id="UP000272412">
    <property type="component" value="Unassembled WGS sequence"/>
</dbReference>
<feature type="transmembrane region" description="Helical" evidence="6">
    <location>
        <begin position="122"/>
        <end position="140"/>
    </location>
</feature>
<keyword evidence="3" id="KW-0864">Zinc transport</keyword>
<dbReference type="SUPFAM" id="SSF161111">
    <property type="entry name" value="Cation efflux protein transmembrane domain-like"/>
    <property type="match status" value="1"/>
</dbReference>
<accession>A0A3N4N2K0</accession>
<evidence type="ECO:0000313" key="8">
    <source>
        <dbReference type="EMBL" id="RPD89535.1"/>
    </source>
</evidence>
<keyword evidence="3" id="KW-0862">Zinc</keyword>
<keyword evidence="9" id="KW-1185">Reference proteome</keyword>
<evidence type="ECO:0000313" key="9">
    <source>
        <dbReference type="Proteomes" id="UP000272412"/>
    </source>
</evidence>
<proteinExistence type="predicted"/>
<comment type="caution">
    <text evidence="8">The sequence shown here is derived from an EMBL/GenBank/DDBJ whole genome shotgun (WGS) entry which is preliminary data.</text>
</comment>
<keyword evidence="5 6" id="KW-0472">Membrane</keyword>
<dbReference type="InterPro" id="IPR027469">
    <property type="entry name" value="Cation_efflux_TMD_sf"/>
</dbReference>